<dbReference type="InParanoid" id="A0A0N1IQF3"/>
<reference evidence="1 2" key="1">
    <citation type="journal article" date="2015" name="Nat. Commun.">
        <title>Outbred genome sequencing and CRISPR/Cas9 gene editing in butterflies.</title>
        <authorList>
            <person name="Li X."/>
            <person name="Fan D."/>
            <person name="Zhang W."/>
            <person name="Liu G."/>
            <person name="Zhang L."/>
            <person name="Zhao L."/>
            <person name="Fang X."/>
            <person name="Chen L."/>
            <person name="Dong Y."/>
            <person name="Chen Y."/>
            <person name="Ding Y."/>
            <person name="Zhao R."/>
            <person name="Feng M."/>
            <person name="Zhu Y."/>
            <person name="Feng Y."/>
            <person name="Jiang X."/>
            <person name="Zhu D."/>
            <person name="Xiang H."/>
            <person name="Feng X."/>
            <person name="Li S."/>
            <person name="Wang J."/>
            <person name="Zhang G."/>
            <person name="Kronforst M.R."/>
            <person name="Wang W."/>
        </authorList>
    </citation>
    <scope>NUCLEOTIDE SEQUENCE [LARGE SCALE GENOMIC DNA]</scope>
    <source>
        <strain evidence="1">Ya'a_city_454_Pm</strain>
        <tissue evidence="1">Whole body</tissue>
    </source>
</reference>
<keyword evidence="2" id="KW-1185">Reference proteome</keyword>
<accession>A0A0N1IQF3</accession>
<name>A0A0N1IQF3_PAPMA</name>
<sequence length="96" mass="11195">MPPTPHSSDCTRNYFHLSPVFCVVVNMSGEWPKLLNYTIRMKKDFMTHIYNPLDGGMEPHQAFGLIYETFMRLQWAIDTSYLQLMGIDVKQVSHNL</sequence>
<protein>
    <submittedName>
        <fullName evidence="1">Uncharacterized protein</fullName>
    </submittedName>
</protein>
<dbReference type="EMBL" id="LADJ01000054">
    <property type="protein sequence ID" value="KPJ20827.1"/>
    <property type="molecule type" value="Genomic_DNA"/>
</dbReference>
<organism evidence="1 2">
    <name type="scientific">Papilio machaon</name>
    <name type="common">Old World swallowtail butterfly</name>
    <dbReference type="NCBI Taxonomy" id="76193"/>
    <lineage>
        <taxon>Eukaryota</taxon>
        <taxon>Metazoa</taxon>
        <taxon>Ecdysozoa</taxon>
        <taxon>Arthropoda</taxon>
        <taxon>Hexapoda</taxon>
        <taxon>Insecta</taxon>
        <taxon>Pterygota</taxon>
        <taxon>Neoptera</taxon>
        <taxon>Endopterygota</taxon>
        <taxon>Lepidoptera</taxon>
        <taxon>Glossata</taxon>
        <taxon>Ditrysia</taxon>
        <taxon>Papilionoidea</taxon>
        <taxon>Papilionidae</taxon>
        <taxon>Papilioninae</taxon>
        <taxon>Papilio</taxon>
    </lineage>
</organism>
<dbReference type="AlphaFoldDB" id="A0A0N1IQF3"/>
<evidence type="ECO:0000313" key="1">
    <source>
        <dbReference type="EMBL" id="KPJ20827.1"/>
    </source>
</evidence>
<proteinExistence type="predicted"/>
<dbReference type="Proteomes" id="UP000053240">
    <property type="component" value="Unassembled WGS sequence"/>
</dbReference>
<comment type="caution">
    <text evidence="1">The sequence shown here is derived from an EMBL/GenBank/DDBJ whole genome shotgun (WGS) entry which is preliminary data.</text>
</comment>
<gene>
    <name evidence="1" type="ORF">RR48_00413</name>
</gene>
<evidence type="ECO:0000313" key="2">
    <source>
        <dbReference type="Proteomes" id="UP000053240"/>
    </source>
</evidence>